<name>A0AAW5BVI3_9FIRM</name>
<accession>A0AAW5BVI3</accession>
<dbReference type="PANTHER" id="PTHR46558">
    <property type="entry name" value="TRACRIPTIONAL REGULATORY PROTEIN-RELATED-RELATED"/>
    <property type="match status" value="1"/>
</dbReference>
<sequence>MILIGAKIKELRNSCRFTQKELAELVGVTKSTIAAYENDSRTPSFEVLIKLATVFHVTTDTILLNRSSSILEVDGLTTEQIQVVKTIVDSFYKSNLVENAFENNSLSTLETMLNFKRIADEQEPLIEKSMLELSSNITQLMKMKKKK</sequence>
<dbReference type="GO" id="GO:0003677">
    <property type="term" value="F:DNA binding"/>
    <property type="evidence" value="ECO:0007669"/>
    <property type="project" value="UniProtKB-KW"/>
</dbReference>
<evidence type="ECO:0000256" key="1">
    <source>
        <dbReference type="ARBA" id="ARBA00023125"/>
    </source>
</evidence>
<evidence type="ECO:0000313" key="4">
    <source>
        <dbReference type="Proteomes" id="UP001299608"/>
    </source>
</evidence>
<evidence type="ECO:0000313" key="3">
    <source>
        <dbReference type="EMBL" id="MCG4748018.1"/>
    </source>
</evidence>
<feature type="domain" description="HTH cro/C1-type" evidence="2">
    <location>
        <begin position="8"/>
        <end position="62"/>
    </location>
</feature>
<protein>
    <submittedName>
        <fullName evidence="3">Helix-turn-helix domain-containing protein</fullName>
    </submittedName>
</protein>
<dbReference type="SUPFAM" id="SSF47413">
    <property type="entry name" value="lambda repressor-like DNA-binding domains"/>
    <property type="match status" value="1"/>
</dbReference>
<comment type="caution">
    <text evidence="3">The sequence shown here is derived from an EMBL/GenBank/DDBJ whole genome shotgun (WGS) entry which is preliminary data.</text>
</comment>
<evidence type="ECO:0000259" key="2">
    <source>
        <dbReference type="PROSITE" id="PS50943"/>
    </source>
</evidence>
<dbReference type="Proteomes" id="UP001299608">
    <property type="component" value="Unassembled WGS sequence"/>
</dbReference>
<reference evidence="3" key="1">
    <citation type="submission" date="2022-01" db="EMBL/GenBank/DDBJ databases">
        <title>Collection of gut derived symbiotic bacterial strains cultured from healthy donors.</title>
        <authorList>
            <person name="Lin H."/>
            <person name="Kohout C."/>
            <person name="Waligurski E."/>
            <person name="Pamer E.G."/>
        </authorList>
    </citation>
    <scope>NUCLEOTIDE SEQUENCE</scope>
    <source>
        <strain evidence="3">DFI.6.55</strain>
    </source>
</reference>
<dbReference type="SMART" id="SM00530">
    <property type="entry name" value="HTH_XRE"/>
    <property type="match status" value="1"/>
</dbReference>
<dbReference type="Pfam" id="PF01381">
    <property type="entry name" value="HTH_3"/>
    <property type="match status" value="1"/>
</dbReference>
<dbReference type="RefSeq" id="WP_173876866.1">
    <property type="nucleotide sequence ID" value="NZ_JAKNGE010000031.1"/>
</dbReference>
<organism evidence="3 4">
    <name type="scientific">Enterocloster aldenensis</name>
    <dbReference type="NCBI Taxonomy" id="358742"/>
    <lineage>
        <taxon>Bacteria</taxon>
        <taxon>Bacillati</taxon>
        <taxon>Bacillota</taxon>
        <taxon>Clostridia</taxon>
        <taxon>Lachnospirales</taxon>
        <taxon>Lachnospiraceae</taxon>
        <taxon>Enterocloster</taxon>
    </lineage>
</organism>
<dbReference type="InterPro" id="IPR010982">
    <property type="entry name" value="Lambda_DNA-bd_dom_sf"/>
</dbReference>
<dbReference type="PANTHER" id="PTHR46558:SF4">
    <property type="entry name" value="DNA-BIDING PHAGE PROTEIN"/>
    <property type="match status" value="1"/>
</dbReference>
<dbReference type="EMBL" id="JAKNGE010000031">
    <property type="protein sequence ID" value="MCG4748018.1"/>
    <property type="molecule type" value="Genomic_DNA"/>
</dbReference>
<keyword evidence="1" id="KW-0238">DNA-binding</keyword>
<dbReference type="Gene3D" id="1.10.260.40">
    <property type="entry name" value="lambda repressor-like DNA-binding domains"/>
    <property type="match status" value="1"/>
</dbReference>
<dbReference type="CDD" id="cd00093">
    <property type="entry name" value="HTH_XRE"/>
    <property type="match status" value="1"/>
</dbReference>
<dbReference type="PROSITE" id="PS50943">
    <property type="entry name" value="HTH_CROC1"/>
    <property type="match status" value="1"/>
</dbReference>
<proteinExistence type="predicted"/>
<dbReference type="AlphaFoldDB" id="A0AAW5BVI3"/>
<dbReference type="InterPro" id="IPR001387">
    <property type="entry name" value="Cro/C1-type_HTH"/>
</dbReference>
<gene>
    <name evidence="3" type="ORF">L0N08_21580</name>
</gene>